<evidence type="ECO:0000256" key="4">
    <source>
        <dbReference type="ARBA" id="ARBA00023288"/>
    </source>
</evidence>
<keyword evidence="2" id="KW-0547">Nucleotide-binding</keyword>
<proteinExistence type="inferred from homology"/>
<dbReference type="PROSITE" id="PS51417">
    <property type="entry name" value="ARF"/>
    <property type="match status" value="1"/>
</dbReference>
<dbReference type="InterPro" id="IPR001806">
    <property type="entry name" value="Small_GTPase"/>
</dbReference>
<evidence type="ECO:0000256" key="3">
    <source>
        <dbReference type="ARBA" id="ARBA00023134"/>
    </source>
</evidence>
<dbReference type="Gene3D" id="3.40.50.300">
    <property type="entry name" value="P-loop containing nucleotide triphosphate hydrolases"/>
    <property type="match status" value="1"/>
</dbReference>
<evidence type="ECO:0000256" key="2">
    <source>
        <dbReference type="ARBA" id="ARBA00022741"/>
    </source>
</evidence>
<dbReference type="InterPro" id="IPR027417">
    <property type="entry name" value="P-loop_NTPase"/>
</dbReference>
<dbReference type="AlphaFoldDB" id="A0AAW1QAE7"/>
<keyword evidence="7" id="KW-1185">Reference proteome</keyword>
<evidence type="ECO:0008006" key="8">
    <source>
        <dbReference type="Google" id="ProtNLM"/>
    </source>
</evidence>
<evidence type="ECO:0000313" key="7">
    <source>
        <dbReference type="Proteomes" id="UP001489004"/>
    </source>
</evidence>
<dbReference type="PROSITE" id="PS51419">
    <property type="entry name" value="RAB"/>
    <property type="match status" value="1"/>
</dbReference>
<comment type="caution">
    <text evidence="6">The sequence shown here is derived from an EMBL/GenBank/DDBJ whole genome shotgun (WGS) entry which is preliminary data.</text>
</comment>
<dbReference type="Proteomes" id="UP001489004">
    <property type="component" value="Unassembled WGS sequence"/>
</dbReference>
<dbReference type="GO" id="GO:0003924">
    <property type="term" value="F:GTPase activity"/>
    <property type="evidence" value="ECO:0007669"/>
    <property type="project" value="InterPro"/>
</dbReference>
<dbReference type="NCBIfam" id="TIGR00231">
    <property type="entry name" value="small_GTP"/>
    <property type="match status" value="1"/>
</dbReference>
<dbReference type="PROSITE" id="PS51421">
    <property type="entry name" value="RAS"/>
    <property type="match status" value="1"/>
</dbReference>
<evidence type="ECO:0000313" key="6">
    <source>
        <dbReference type="EMBL" id="KAK9817838.1"/>
    </source>
</evidence>
<keyword evidence="3" id="KW-0342">GTP-binding</keyword>
<dbReference type="CDD" id="cd01863">
    <property type="entry name" value="Rab18"/>
    <property type="match status" value="1"/>
</dbReference>
<comment type="similarity">
    <text evidence="1">Belongs to the small GTPase superfamily. Rab family.</text>
</comment>
<sequence length="206" mass="23294">MATLPAEQPAFDHLFKILLIGDSGVGKSSLLTRFTADSFDDFTTPTIGVDFRLKFVTLQGVRLKLTIWDTAGQERFRTLTSSYYRGAHGVIYAFDVTRRETFESLEDIWMREVDMYSTIESAVKMVVANKVDMPQQREVTHEEGATFARKHNCLFVETSAKTNEHVSLAFEELCLKMLDKPELLQDAQGTSVLVGQRQPHSRSSCC</sequence>
<accession>A0AAW1QAE7</accession>
<gene>
    <name evidence="6" type="ORF">WJX72_002917</name>
</gene>
<dbReference type="PRINTS" id="PR00449">
    <property type="entry name" value="RASTRNSFRMNG"/>
</dbReference>
<dbReference type="Pfam" id="PF00071">
    <property type="entry name" value="Ras"/>
    <property type="match status" value="1"/>
</dbReference>
<dbReference type="GO" id="GO:0005525">
    <property type="term" value="F:GTP binding"/>
    <property type="evidence" value="ECO:0007669"/>
    <property type="project" value="UniProtKB-KW"/>
</dbReference>
<dbReference type="InterPro" id="IPR005225">
    <property type="entry name" value="Small_GTP-bd"/>
</dbReference>
<keyword evidence="4" id="KW-0449">Lipoprotein</keyword>
<reference evidence="6 7" key="1">
    <citation type="journal article" date="2024" name="Nat. Commun.">
        <title>Phylogenomics reveals the evolutionary origins of lichenization in chlorophyte algae.</title>
        <authorList>
            <person name="Puginier C."/>
            <person name="Libourel C."/>
            <person name="Otte J."/>
            <person name="Skaloud P."/>
            <person name="Haon M."/>
            <person name="Grisel S."/>
            <person name="Petersen M."/>
            <person name="Berrin J.G."/>
            <person name="Delaux P.M."/>
            <person name="Dal Grande F."/>
            <person name="Keller J."/>
        </authorList>
    </citation>
    <scope>NUCLEOTIDE SEQUENCE [LARGE SCALE GENOMIC DNA]</scope>
    <source>
        <strain evidence="6 7">SAG 2043</strain>
    </source>
</reference>
<dbReference type="SMART" id="SM00177">
    <property type="entry name" value="ARF"/>
    <property type="match status" value="1"/>
</dbReference>
<dbReference type="SUPFAM" id="SSF52540">
    <property type="entry name" value="P-loop containing nucleoside triphosphate hydrolases"/>
    <property type="match status" value="1"/>
</dbReference>
<protein>
    <recommendedName>
        <fullName evidence="8">Ras-related protein Rab-18</fullName>
    </recommendedName>
</protein>
<comment type="subcellular location">
    <subcellularLocation>
        <location evidence="5">Endomembrane system</location>
        <topology evidence="5">Lipid-anchor</topology>
    </subcellularLocation>
</comment>
<evidence type="ECO:0000256" key="1">
    <source>
        <dbReference type="ARBA" id="ARBA00006270"/>
    </source>
</evidence>
<dbReference type="SMART" id="SM00176">
    <property type="entry name" value="RAN"/>
    <property type="match status" value="1"/>
</dbReference>
<evidence type="ECO:0000256" key="5">
    <source>
        <dbReference type="ARBA" id="ARBA00037868"/>
    </source>
</evidence>
<organism evidence="6 7">
    <name type="scientific">[Myrmecia] bisecta</name>
    <dbReference type="NCBI Taxonomy" id="41462"/>
    <lineage>
        <taxon>Eukaryota</taxon>
        <taxon>Viridiplantae</taxon>
        <taxon>Chlorophyta</taxon>
        <taxon>core chlorophytes</taxon>
        <taxon>Trebouxiophyceae</taxon>
        <taxon>Trebouxiales</taxon>
        <taxon>Trebouxiaceae</taxon>
        <taxon>Myrmecia</taxon>
    </lineage>
</organism>
<dbReference type="FunFam" id="3.40.50.300:FF:001129">
    <property type="entry name" value="ras-related protein Rab-44 isoform X2"/>
    <property type="match status" value="1"/>
</dbReference>
<dbReference type="SMART" id="SM00175">
    <property type="entry name" value="RAB"/>
    <property type="match status" value="1"/>
</dbReference>
<name>A0AAW1QAE7_9CHLO</name>
<dbReference type="PANTHER" id="PTHR47977">
    <property type="entry name" value="RAS-RELATED PROTEIN RAB"/>
    <property type="match status" value="1"/>
</dbReference>
<dbReference type="EMBL" id="JALJOR010000004">
    <property type="protein sequence ID" value="KAK9817838.1"/>
    <property type="molecule type" value="Genomic_DNA"/>
</dbReference>
<dbReference type="InterPro" id="IPR050227">
    <property type="entry name" value="Rab"/>
</dbReference>
<dbReference type="SMART" id="SM00174">
    <property type="entry name" value="RHO"/>
    <property type="match status" value="1"/>
</dbReference>
<dbReference type="GO" id="GO:0012505">
    <property type="term" value="C:endomembrane system"/>
    <property type="evidence" value="ECO:0007669"/>
    <property type="project" value="UniProtKB-SubCell"/>
</dbReference>
<dbReference type="SMART" id="SM00173">
    <property type="entry name" value="RAS"/>
    <property type="match status" value="1"/>
</dbReference>